<proteinExistence type="predicted"/>
<accession>A0A081A8S5</accession>
<sequence length="69" mass="8086">MKNKWVGWKNEHAQLEDLELKITLYLDTRCMVQYDNLEANELLITSFCILYVKIARKGYLSIPPAPSQQ</sequence>
<protein>
    <submittedName>
        <fullName evidence="1">Uncharacterized protein</fullName>
    </submittedName>
</protein>
<evidence type="ECO:0000313" key="1">
    <source>
        <dbReference type="EMBL" id="ETO75286.1"/>
    </source>
</evidence>
<comment type="caution">
    <text evidence="1">The sequence shown here is derived from an EMBL/GenBank/DDBJ whole genome shotgun (WGS) entry which is preliminary data.</text>
</comment>
<dbReference type="EMBL" id="ANJA01001689">
    <property type="protein sequence ID" value="ETO75286.1"/>
    <property type="molecule type" value="Genomic_DNA"/>
</dbReference>
<organism evidence="1 2">
    <name type="scientific">Phytophthora nicotianae P1976</name>
    <dbReference type="NCBI Taxonomy" id="1317066"/>
    <lineage>
        <taxon>Eukaryota</taxon>
        <taxon>Sar</taxon>
        <taxon>Stramenopiles</taxon>
        <taxon>Oomycota</taxon>
        <taxon>Peronosporomycetes</taxon>
        <taxon>Peronosporales</taxon>
        <taxon>Peronosporaceae</taxon>
        <taxon>Phytophthora</taxon>
    </lineage>
</organism>
<dbReference type="Proteomes" id="UP000028582">
    <property type="component" value="Unassembled WGS sequence"/>
</dbReference>
<dbReference type="AlphaFoldDB" id="A0A081A8S5"/>
<evidence type="ECO:0000313" key="2">
    <source>
        <dbReference type="Proteomes" id="UP000028582"/>
    </source>
</evidence>
<name>A0A081A8S5_PHYNI</name>
<reference evidence="1 2" key="1">
    <citation type="submission" date="2013-11" db="EMBL/GenBank/DDBJ databases">
        <title>The Genome Sequence of Phytophthora parasitica P1976.</title>
        <authorList>
            <consortium name="The Broad Institute Genomics Platform"/>
            <person name="Russ C."/>
            <person name="Tyler B."/>
            <person name="Panabieres F."/>
            <person name="Shan W."/>
            <person name="Tripathy S."/>
            <person name="Grunwald N."/>
            <person name="Machado M."/>
            <person name="Johnson C.S."/>
            <person name="Walker B."/>
            <person name="Young S."/>
            <person name="Zeng Q."/>
            <person name="Gargeya S."/>
            <person name="Fitzgerald M."/>
            <person name="Haas B."/>
            <person name="Abouelleil A."/>
            <person name="Allen A.W."/>
            <person name="Alvarado L."/>
            <person name="Arachchi H.M."/>
            <person name="Berlin A.M."/>
            <person name="Chapman S.B."/>
            <person name="Gainer-Dewar J."/>
            <person name="Goldberg J."/>
            <person name="Griggs A."/>
            <person name="Gujja S."/>
            <person name="Hansen M."/>
            <person name="Howarth C."/>
            <person name="Imamovic A."/>
            <person name="Ireland A."/>
            <person name="Larimer J."/>
            <person name="McCowan C."/>
            <person name="Murphy C."/>
            <person name="Pearson M."/>
            <person name="Poon T.W."/>
            <person name="Priest M."/>
            <person name="Roberts A."/>
            <person name="Saif S."/>
            <person name="Shea T."/>
            <person name="Sisk P."/>
            <person name="Sykes S."/>
            <person name="Wortman J."/>
            <person name="Nusbaum C."/>
            <person name="Birren B."/>
        </authorList>
    </citation>
    <scope>NUCLEOTIDE SEQUENCE [LARGE SCALE GENOMIC DNA]</scope>
    <source>
        <strain evidence="1 2">P1976</strain>
    </source>
</reference>
<gene>
    <name evidence="1" type="ORF">F444_09086</name>
</gene>